<organism evidence="1 2">
    <name type="scientific">Actinoplanes subglobosus</name>
    <dbReference type="NCBI Taxonomy" id="1547892"/>
    <lineage>
        <taxon>Bacteria</taxon>
        <taxon>Bacillati</taxon>
        <taxon>Actinomycetota</taxon>
        <taxon>Actinomycetes</taxon>
        <taxon>Micromonosporales</taxon>
        <taxon>Micromonosporaceae</taxon>
        <taxon>Actinoplanes</taxon>
    </lineage>
</organism>
<keyword evidence="2" id="KW-1185">Reference proteome</keyword>
<reference evidence="2" key="1">
    <citation type="journal article" date="2019" name="Int. J. Syst. Evol. Microbiol.">
        <title>The Global Catalogue of Microorganisms (GCM) 10K type strain sequencing project: providing services to taxonomists for standard genome sequencing and annotation.</title>
        <authorList>
            <consortium name="The Broad Institute Genomics Platform"/>
            <consortium name="The Broad Institute Genome Sequencing Center for Infectious Disease"/>
            <person name="Wu L."/>
            <person name="Ma J."/>
        </authorList>
    </citation>
    <scope>NUCLEOTIDE SEQUENCE [LARGE SCALE GENOMIC DNA]</scope>
    <source>
        <strain evidence="2">TBRC 5832</strain>
    </source>
</reference>
<dbReference type="EMBL" id="JBHSBL010000020">
    <property type="protein sequence ID" value="MFC4069260.1"/>
    <property type="molecule type" value="Genomic_DNA"/>
</dbReference>
<sequence length="111" mass="11771">MSNATEQQAGTTNEATGWLVAELHRIRQVLDVLPLPDETTTVAHRELGVAEIALLEADPDRERIAGSLERLTLALAGSGALDHAGQALAGPLGHLADWLGEPAQPIRRLLA</sequence>
<dbReference type="Proteomes" id="UP001595867">
    <property type="component" value="Unassembled WGS sequence"/>
</dbReference>
<comment type="caution">
    <text evidence="1">The sequence shown here is derived from an EMBL/GenBank/DDBJ whole genome shotgun (WGS) entry which is preliminary data.</text>
</comment>
<proteinExistence type="predicted"/>
<evidence type="ECO:0000313" key="2">
    <source>
        <dbReference type="Proteomes" id="UP001595867"/>
    </source>
</evidence>
<evidence type="ECO:0000313" key="1">
    <source>
        <dbReference type="EMBL" id="MFC4069260.1"/>
    </source>
</evidence>
<name>A0ABV8IZL0_9ACTN</name>
<dbReference type="RefSeq" id="WP_378070148.1">
    <property type="nucleotide sequence ID" value="NZ_JBHSBL010000020.1"/>
</dbReference>
<accession>A0ABV8IZL0</accession>
<protein>
    <submittedName>
        <fullName evidence="1">Uncharacterized protein</fullName>
    </submittedName>
</protein>
<gene>
    <name evidence="1" type="ORF">ACFO0C_30430</name>
</gene>